<evidence type="ECO:0000256" key="4">
    <source>
        <dbReference type="ARBA" id="ARBA00023136"/>
    </source>
</evidence>
<keyword evidence="2 6" id="KW-0812">Transmembrane</keyword>
<evidence type="ECO:0000256" key="3">
    <source>
        <dbReference type="ARBA" id="ARBA00022989"/>
    </source>
</evidence>
<organism evidence="8 9">
    <name type="scientific">Heterodermia speciosa</name>
    <dbReference type="NCBI Taxonomy" id="116794"/>
    <lineage>
        <taxon>Eukaryota</taxon>
        <taxon>Fungi</taxon>
        <taxon>Dikarya</taxon>
        <taxon>Ascomycota</taxon>
        <taxon>Pezizomycotina</taxon>
        <taxon>Lecanoromycetes</taxon>
        <taxon>OSLEUM clade</taxon>
        <taxon>Lecanoromycetidae</taxon>
        <taxon>Caliciales</taxon>
        <taxon>Physciaceae</taxon>
        <taxon>Heterodermia</taxon>
    </lineage>
</organism>
<accession>A0A8H3IB86</accession>
<evidence type="ECO:0000256" key="7">
    <source>
        <dbReference type="SAM" id="SignalP"/>
    </source>
</evidence>
<evidence type="ECO:0000256" key="6">
    <source>
        <dbReference type="SAM" id="Phobius"/>
    </source>
</evidence>
<gene>
    <name evidence="8" type="ORF">HETSPECPRED_001957</name>
</gene>
<dbReference type="EMBL" id="CAJPDS010000014">
    <property type="protein sequence ID" value="CAF9914350.1"/>
    <property type="molecule type" value="Genomic_DNA"/>
</dbReference>
<comment type="caution">
    <text evidence="8">The sequence shown here is derived from an EMBL/GenBank/DDBJ whole genome shotgun (WGS) entry which is preliminary data.</text>
</comment>
<feature type="region of interest" description="Disordered" evidence="5">
    <location>
        <begin position="263"/>
        <end position="283"/>
    </location>
</feature>
<dbReference type="Proteomes" id="UP000664521">
    <property type="component" value="Unassembled WGS sequence"/>
</dbReference>
<keyword evidence="9" id="KW-1185">Reference proteome</keyword>
<dbReference type="GO" id="GO:0016020">
    <property type="term" value="C:membrane"/>
    <property type="evidence" value="ECO:0007669"/>
    <property type="project" value="UniProtKB-SubCell"/>
</dbReference>
<dbReference type="GO" id="GO:0071944">
    <property type="term" value="C:cell periphery"/>
    <property type="evidence" value="ECO:0007669"/>
    <property type="project" value="UniProtKB-ARBA"/>
</dbReference>
<dbReference type="OrthoDB" id="5215637at2759"/>
<protein>
    <submittedName>
        <fullName evidence="8">Uncharacterized protein</fullName>
    </submittedName>
</protein>
<evidence type="ECO:0000313" key="9">
    <source>
        <dbReference type="Proteomes" id="UP000664521"/>
    </source>
</evidence>
<dbReference type="PANTHER" id="PTHR15549:SF27">
    <property type="entry name" value="CHITIN-BINDING TYPE-1 DOMAIN-CONTAINING PROTEIN"/>
    <property type="match status" value="1"/>
</dbReference>
<feature type="compositionally biased region" description="Low complexity" evidence="5">
    <location>
        <begin position="158"/>
        <end position="194"/>
    </location>
</feature>
<dbReference type="AlphaFoldDB" id="A0A8H3IB86"/>
<feature type="region of interest" description="Disordered" evidence="5">
    <location>
        <begin position="155"/>
        <end position="199"/>
    </location>
</feature>
<dbReference type="PROSITE" id="PS51257">
    <property type="entry name" value="PROKAR_LIPOPROTEIN"/>
    <property type="match status" value="1"/>
</dbReference>
<keyword evidence="3 6" id="KW-1133">Transmembrane helix</keyword>
<reference evidence="8" key="1">
    <citation type="submission" date="2021-03" db="EMBL/GenBank/DDBJ databases">
        <authorList>
            <person name="Tagirdzhanova G."/>
        </authorList>
    </citation>
    <scope>NUCLEOTIDE SEQUENCE</scope>
</reference>
<evidence type="ECO:0000256" key="2">
    <source>
        <dbReference type="ARBA" id="ARBA00022692"/>
    </source>
</evidence>
<name>A0A8H3IB86_9LECA</name>
<evidence type="ECO:0000313" key="8">
    <source>
        <dbReference type="EMBL" id="CAF9914350.1"/>
    </source>
</evidence>
<feature type="signal peptide" evidence="7">
    <location>
        <begin position="1"/>
        <end position="18"/>
    </location>
</feature>
<dbReference type="Gene3D" id="1.20.5.510">
    <property type="entry name" value="Single helix bin"/>
    <property type="match status" value="1"/>
</dbReference>
<dbReference type="InterPro" id="IPR051694">
    <property type="entry name" value="Immunoregulatory_rcpt-like"/>
</dbReference>
<evidence type="ECO:0000256" key="5">
    <source>
        <dbReference type="SAM" id="MobiDB-lite"/>
    </source>
</evidence>
<proteinExistence type="predicted"/>
<comment type="subcellular location">
    <subcellularLocation>
        <location evidence="1">Membrane</location>
        <topology evidence="1">Single-pass membrane protein</topology>
    </subcellularLocation>
</comment>
<feature type="compositionally biased region" description="Basic and acidic residues" evidence="5">
    <location>
        <begin position="269"/>
        <end position="283"/>
    </location>
</feature>
<keyword evidence="4 6" id="KW-0472">Membrane</keyword>
<evidence type="ECO:0000256" key="1">
    <source>
        <dbReference type="ARBA" id="ARBA00004167"/>
    </source>
</evidence>
<sequence length="283" mass="29859">MLSVRILSLAFLFSTATAACYYQNGTDVTKFNPANKAYQPCNVTAQASMCCRINLDAGTPKDHCRPDGLCDSPNHEFLWRESCSDPTWKSPHCQKLCLDYDGPSPWGFSVAGIDVELTACDDGSLCCGIGTNGSTCCTQGKGVWMVNGKETTVNPNQTASASASAVPASASATSATSATSDPSIATESSKPSSSSKKHTGAIAGGVVGGVVGLALIAGAMYWLFRPRPTGDMDPNLSKRRELAAELDSGAEKQYRHEMPNMEVPYEVDGLPRGELDGGGKRAW</sequence>
<dbReference type="PANTHER" id="PTHR15549">
    <property type="entry name" value="PAIRED IMMUNOGLOBULIN-LIKE TYPE 2 RECEPTOR"/>
    <property type="match status" value="1"/>
</dbReference>
<keyword evidence="7" id="KW-0732">Signal</keyword>
<feature type="chain" id="PRO_5034135526" evidence="7">
    <location>
        <begin position="19"/>
        <end position="283"/>
    </location>
</feature>
<feature type="transmembrane region" description="Helical" evidence="6">
    <location>
        <begin position="201"/>
        <end position="224"/>
    </location>
</feature>